<evidence type="ECO:0000259" key="4">
    <source>
        <dbReference type="Pfam" id="PF06943"/>
    </source>
</evidence>
<feature type="domain" description="Zinc finger LSD1-type" evidence="4">
    <location>
        <begin position="89"/>
        <end position="113"/>
    </location>
</feature>
<dbReference type="NCBIfam" id="TIGR01053">
    <property type="entry name" value="LSD1"/>
    <property type="match status" value="1"/>
</dbReference>
<dbReference type="GO" id="GO:0005634">
    <property type="term" value="C:nucleus"/>
    <property type="evidence" value="ECO:0007669"/>
    <property type="project" value="UniProtKB-SubCell"/>
</dbReference>
<comment type="caution">
    <text evidence="5">The sequence shown here is derived from an EMBL/GenBank/DDBJ whole genome shotgun (WGS) entry which is preliminary data.</text>
</comment>
<proteinExistence type="predicted"/>
<feature type="region of interest" description="Disordered" evidence="3">
    <location>
        <begin position="116"/>
        <end position="140"/>
    </location>
</feature>
<accession>A0A9Q1R9Y5</accession>
<dbReference type="PANTHER" id="PTHR31747:SF17">
    <property type="entry name" value="PROTEIN LOL2"/>
    <property type="match status" value="1"/>
</dbReference>
<protein>
    <recommendedName>
        <fullName evidence="4">Zinc finger LSD1-type domain-containing protein</fullName>
    </recommendedName>
</protein>
<evidence type="ECO:0000256" key="1">
    <source>
        <dbReference type="ARBA" id="ARBA00004123"/>
    </source>
</evidence>
<evidence type="ECO:0000313" key="6">
    <source>
        <dbReference type="Proteomes" id="UP001152561"/>
    </source>
</evidence>
<comment type="subcellular location">
    <subcellularLocation>
        <location evidence="1">Nucleus</location>
    </subcellularLocation>
</comment>
<reference evidence="6" key="1">
    <citation type="journal article" date="2023" name="Proc. Natl. Acad. Sci. U.S.A.">
        <title>Genomic and structural basis for evolution of tropane alkaloid biosynthesis.</title>
        <authorList>
            <person name="Wanga Y.-J."/>
            <person name="Taina T."/>
            <person name="Yua J.-Y."/>
            <person name="Lia J."/>
            <person name="Xua B."/>
            <person name="Chenc J."/>
            <person name="D'Auriad J.C."/>
            <person name="Huanga J.-P."/>
            <person name="Huanga S.-X."/>
        </authorList>
    </citation>
    <scope>NUCLEOTIDE SEQUENCE [LARGE SCALE GENOMIC DNA]</scope>
    <source>
        <strain evidence="6">cv. KIB-2019</strain>
    </source>
</reference>
<dbReference type="Proteomes" id="UP001152561">
    <property type="component" value="Unassembled WGS sequence"/>
</dbReference>
<evidence type="ECO:0000313" key="5">
    <source>
        <dbReference type="EMBL" id="KAJ8549570.1"/>
    </source>
</evidence>
<dbReference type="EMBL" id="JAJAGQ010000011">
    <property type="protein sequence ID" value="KAJ8549570.1"/>
    <property type="molecule type" value="Genomic_DNA"/>
</dbReference>
<evidence type="ECO:0000256" key="2">
    <source>
        <dbReference type="ARBA" id="ARBA00023242"/>
    </source>
</evidence>
<feature type="compositionally biased region" description="Basic residues" evidence="3">
    <location>
        <begin position="130"/>
        <end position="140"/>
    </location>
</feature>
<dbReference type="OrthoDB" id="509329at2759"/>
<organism evidence="5 6">
    <name type="scientific">Anisodus acutangulus</name>
    <dbReference type="NCBI Taxonomy" id="402998"/>
    <lineage>
        <taxon>Eukaryota</taxon>
        <taxon>Viridiplantae</taxon>
        <taxon>Streptophyta</taxon>
        <taxon>Embryophyta</taxon>
        <taxon>Tracheophyta</taxon>
        <taxon>Spermatophyta</taxon>
        <taxon>Magnoliopsida</taxon>
        <taxon>eudicotyledons</taxon>
        <taxon>Gunneridae</taxon>
        <taxon>Pentapetalae</taxon>
        <taxon>asterids</taxon>
        <taxon>lamiids</taxon>
        <taxon>Solanales</taxon>
        <taxon>Solanaceae</taxon>
        <taxon>Solanoideae</taxon>
        <taxon>Hyoscyameae</taxon>
        <taxon>Anisodus</taxon>
    </lineage>
</organism>
<gene>
    <name evidence="5" type="ORF">K7X08_033277</name>
</gene>
<dbReference type="Pfam" id="PF06943">
    <property type="entry name" value="zf-LSD1"/>
    <property type="match status" value="1"/>
</dbReference>
<keyword evidence="6" id="KW-1185">Reference proteome</keyword>
<dbReference type="PANTHER" id="PTHR31747">
    <property type="entry name" value="PROTEIN LSD1"/>
    <property type="match status" value="1"/>
</dbReference>
<feature type="compositionally biased region" description="Basic and acidic residues" evidence="3">
    <location>
        <begin position="25"/>
        <end position="41"/>
    </location>
</feature>
<dbReference type="AlphaFoldDB" id="A0A9Q1R9Y5"/>
<name>A0A9Q1R9Y5_9SOLA</name>
<dbReference type="InterPro" id="IPR040319">
    <property type="entry name" value="LSD1-like"/>
</dbReference>
<sequence>MAGHSSPPTPPPQSSSSVASSEMEMCSKQEGTKNEEVRPQIEKQPMSHLRQMKPIVPQSSSHAATVSAKMGQMTISLVLEAHDVGQVKCGGCALLLMYPYGAPSVRCSSCHHMTKNGAHNRRAPLSVQQARRRHPSYQVH</sequence>
<feature type="region of interest" description="Disordered" evidence="3">
    <location>
        <begin position="1"/>
        <end position="47"/>
    </location>
</feature>
<dbReference type="InterPro" id="IPR005735">
    <property type="entry name" value="Znf_LSD1"/>
</dbReference>
<evidence type="ECO:0000256" key="3">
    <source>
        <dbReference type="SAM" id="MobiDB-lite"/>
    </source>
</evidence>
<keyword evidence="2" id="KW-0539">Nucleus</keyword>